<name>A0A9P7GCM6_9AGAR</name>
<dbReference type="GO" id="GO:0090575">
    <property type="term" value="C:RNA polymerase II transcription regulator complex"/>
    <property type="evidence" value="ECO:0007669"/>
    <property type="project" value="TreeGrafter"/>
</dbReference>
<evidence type="ECO:0000256" key="4">
    <source>
        <dbReference type="SAM" id="MobiDB-lite"/>
    </source>
</evidence>
<feature type="compositionally biased region" description="Polar residues" evidence="4">
    <location>
        <begin position="196"/>
        <end position="209"/>
    </location>
</feature>
<dbReference type="Pfam" id="PF00170">
    <property type="entry name" value="bZIP_1"/>
    <property type="match status" value="1"/>
</dbReference>
<dbReference type="InterPro" id="IPR046347">
    <property type="entry name" value="bZIP_sf"/>
</dbReference>
<feature type="region of interest" description="Disordered" evidence="4">
    <location>
        <begin position="1"/>
        <end position="81"/>
    </location>
</feature>
<dbReference type="InterPro" id="IPR050936">
    <property type="entry name" value="AP-1-like"/>
</dbReference>
<feature type="compositionally biased region" description="Polar residues" evidence="4">
    <location>
        <begin position="162"/>
        <end position="175"/>
    </location>
</feature>
<dbReference type="SMART" id="SM00338">
    <property type="entry name" value="BRLZ"/>
    <property type="match status" value="1"/>
</dbReference>
<dbReference type="SUPFAM" id="SSF57959">
    <property type="entry name" value="Leucine zipper domain"/>
    <property type="match status" value="1"/>
</dbReference>
<reference evidence="6" key="2">
    <citation type="submission" date="2021-10" db="EMBL/GenBank/DDBJ databases">
        <title>Phylogenomics reveals ancestral predisposition of the termite-cultivated fungus Termitomyces towards a domesticated lifestyle.</title>
        <authorList>
            <person name="Auxier B."/>
            <person name="Grum-Grzhimaylo A."/>
            <person name="Cardenas M.E."/>
            <person name="Lodge J.D."/>
            <person name="Laessoe T."/>
            <person name="Pedersen O."/>
            <person name="Smith M.E."/>
            <person name="Kuyper T.W."/>
            <person name="Franco-Molano E.A."/>
            <person name="Baroni T.J."/>
            <person name="Aanen D.K."/>
        </authorList>
    </citation>
    <scope>NUCLEOTIDE SEQUENCE</scope>
    <source>
        <strain evidence="6">AP01</strain>
        <tissue evidence="6">Mycelium</tissue>
    </source>
</reference>
<feature type="region of interest" description="Disordered" evidence="4">
    <location>
        <begin position="95"/>
        <end position="134"/>
    </location>
</feature>
<keyword evidence="3" id="KW-0539">Nucleus</keyword>
<evidence type="ECO:0000256" key="3">
    <source>
        <dbReference type="ARBA" id="ARBA00023242"/>
    </source>
</evidence>
<reference evidence="6" key="1">
    <citation type="submission" date="2020-07" db="EMBL/GenBank/DDBJ databases">
        <authorList>
            <person name="Nieuwenhuis M."/>
            <person name="Van De Peppel L.J.J."/>
        </authorList>
    </citation>
    <scope>NUCLEOTIDE SEQUENCE</scope>
    <source>
        <strain evidence="6">AP01</strain>
        <tissue evidence="6">Mycelium</tissue>
    </source>
</reference>
<feature type="compositionally biased region" description="Polar residues" evidence="4">
    <location>
        <begin position="45"/>
        <end position="61"/>
    </location>
</feature>
<evidence type="ECO:0000259" key="5">
    <source>
        <dbReference type="PROSITE" id="PS50217"/>
    </source>
</evidence>
<feature type="compositionally biased region" description="Low complexity" evidence="4">
    <location>
        <begin position="1"/>
        <end position="19"/>
    </location>
</feature>
<dbReference type="PANTHER" id="PTHR40621:SF6">
    <property type="entry name" value="AP-1-LIKE TRANSCRIPTION FACTOR YAP1-RELATED"/>
    <property type="match status" value="1"/>
</dbReference>
<feature type="domain" description="BZIP" evidence="5">
    <location>
        <begin position="88"/>
        <end position="151"/>
    </location>
</feature>
<dbReference type="OrthoDB" id="2593073at2759"/>
<dbReference type="GO" id="GO:0001228">
    <property type="term" value="F:DNA-binding transcription activator activity, RNA polymerase II-specific"/>
    <property type="evidence" value="ECO:0007669"/>
    <property type="project" value="TreeGrafter"/>
</dbReference>
<evidence type="ECO:0000313" key="6">
    <source>
        <dbReference type="EMBL" id="KAG5646895.1"/>
    </source>
</evidence>
<feature type="compositionally biased region" description="Polar residues" evidence="4">
    <location>
        <begin position="346"/>
        <end position="360"/>
    </location>
</feature>
<dbReference type="EMBL" id="JABCKV010000015">
    <property type="protein sequence ID" value="KAG5646895.1"/>
    <property type="molecule type" value="Genomic_DNA"/>
</dbReference>
<feature type="compositionally biased region" description="Basic and acidic residues" evidence="4">
    <location>
        <begin position="408"/>
        <end position="418"/>
    </location>
</feature>
<evidence type="ECO:0000256" key="1">
    <source>
        <dbReference type="ARBA" id="ARBA00004123"/>
    </source>
</evidence>
<dbReference type="PANTHER" id="PTHR40621">
    <property type="entry name" value="TRANSCRIPTION FACTOR KAPC-RELATED"/>
    <property type="match status" value="1"/>
</dbReference>
<gene>
    <name evidence="6" type="ORF">DXG03_001971</name>
</gene>
<feature type="compositionally biased region" description="Basic and acidic residues" evidence="4">
    <location>
        <begin position="67"/>
        <end position="81"/>
    </location>
</feature>
<dbReference type="Gene3D" id="1.10.238.100">
    <property type="entry name" value="YAP1 redox domain. Chain B"/>
    <property type="match status" value="1"/>
</dbReference>
<dbReference type="GO" id="GO:0033554">
    <property type="term" value="P:cellular response to stress"/>
    <property type="evidence" value="ECO:0007669"/>
    <property type="project" value="UniProtKB-ARBA"/>
</dbReference>
<comment type="caution">
    <text evidence="6">The sequence shown here is derived from an EMBL/GenBank/DDBJ whole genome shotgun (WGS) entry which is preliminary data.</text>
</comment>
<evidence type="ECO:0000313" key="7">
    <source>
        <dbReference type="Proteomes" id="UP000775547"/>
    </source>
</evidence>
<dbReference type="CDD" id="cd14688">
    <property type="entry name" value="bZIP_YAP"/>
    <property type="match status" value="1"/>
</dbReference>
<dbReference type="GO" id="GO:0000976">
    <property type="term" value="F:transcription cis-regulatory region binding"/>
    <property type="evidence" value="ECO:0007669"/>
    <property type="project" value="InterPro"/>
</dbReference>
<feature type="compositionally biased region" description="Low complexity" evidence="4">
    <location>
        <begin position="361"/>
        <end position="379"/>
    </location>
</feature>
<sequence>MTPPSEDSSPSPPNTTNDHGGNDDGGDPALKRKASEGDFDDDGPSSKSQHTGGEYHTNQDLMLSDKPGSHQEDDERSKEEHRCLWTYETRLMKRKEQNRAAQRAFRERKEKHVKDLEDKVASLEAKNERAESENENLRDLLTHLQQENLSLKNSSFTFSVPKTGATSSESPQASTSFASQSPEFSGSSSSRSSTSPVVPNKNTNPLEWSSMTTFDPAMLSLLDDTPQPTATDGAMAMDFGFGPHSGLVPNANTPFTQITSNPMFMSFAYQFDSPLPVPATQSTEPPRATAFNNFDINTFTSTWSPPASNQDSSLDDLLGGLNYFMPTPAPGSVASESPVTHHVNPTGLNNLATQAANPTLSPASVFSSTSSPSSSNSDPLFDTPRGESSASESDRDVNQSPSQSPHLEGPHAKKDCPRTKCELVKKIVDDGPSPFAPANLRRSSDESGNMIACEGTKFPMTQKSDANIEVLSAWRSITSNPQFKNVDINDLCTEFTNKAKCDGTKVVLDPQGVDFILQTLSTPKQ</sequence>
<feature type="region of interest" description="Disordered" evidence="4">
    <location>
        <begin position="162"/>
        <end position="209"/>
    </location>
</feature>
<dbReference type="PROSITE" id="PS00036">
    <property type="entry name" value="BZIP_BASIC"/>
    <property type="match status" value="1"/>
</dbReference>
<proteinExistence type="predicted"/>
<feature type="compositionally biased region" description="Low complexity" evidence="4">
    <location>
        <begin position="176"/>
        <end position="195"/>
    </location>
</feature>
<dbReference type="InterPro" id="IPR023167">
    <property type="entry name" value="Yap1_redox_dom_sf"/>
</dbReference>
<dbReference type="InterPro" id="IPR013910">
    <property type="entry name" value="TF_PAP1"/>
</dbReference>
<dbReference type="SUPFAM" id="SSF111430">
    <property type="entry name" value="YAP1 redox domain"/>
    <property type="match status" value="1"/>
</dbReference>
<dbReference type="PROSITE" id="PS50217">
    <property type="entry name" value="BZIP"/>
    <property type="match status" value="1"/>
</dbReference>
<dbReference type="InterPro" id="IPR004827">
    <property type="entry name" value="bZIP"/>
</dbReference>
<dbReference type="AlphaFoldDB" id="A0A9P7GCM6"/>
<comment type="subcellular location">
    <subcellularLocation>
        <location evidence="2">Cytoplasm</location>
    </subcellularLocation>
    <subcellularLocation>
        <location evidence="1">Nucleus</location>
    </subcellularLocation>
</comment>
<keyword evidence="7" id="KW-1185">Reference proteome</keyword>
<organism evidence="6 7">
    <name type="scientific">Asterophora parasitica</name>
    <dbReference type="NCBI Taxonomy" id="117018"/>
    <lineage>
        <taxon>Eukaryota</taxon>
        <taxon>Fungi</taxon>
        <taxon>Dikarya</taxon>
        <taxon>Basidiomycota</taxon>
        <taxon>Agaricomycotina</taxon>
        <taxon>Agaricomycetes</taxon>
        <taxon>Agaricomycetidae</taxon>
        <taxon>Agaricales</taxon>
        <taxon>Tricholomatineae</taxon>
        <taxon>Lyophyllaceae</taxon>
        <taxon>Asterophora</taxon>
    </lineage>
</organism>
<accession>A0A9P7GCM6</accession>
<dbReference type="GO" id="GO:0005737">
    <property type="term" value="C:cytoplasm"/>
    <property type="evidence" value="ECO:0007669"/>
    <property type="project" value="UniProtKB-SubCell"/>
</dbReference>
<dbReference type="Pfam" id="PF08601">
    <property type="entry name" value="PAP1"/>
    <property type="match status" value="1"/>
</dbReference>
<dbReference type="Proteomes" id="UP000775547">
    <property type="component" value="Unassembled WGS sequence"/>
</dbReference>
<dbReference type="Gene3D" id="1.20.5.170">
    <property type="match status" value="1"/>
</dbReference>
<feature type="region of interest" description="Disordered" evidence="4">
    <location>
        <begin position="332"/>
        <end position="418"/>
    </location>
</feature>
<evidence type="ECO:0000256" key="2">
    <source>
        <dbReference type="ARBA" id="ARBA00004496"/>
    </source>
</evidence>
<protein>
    <recommendedName>
        <fullName evidence="5">BZIP domain-containing protein</fullName>
    </recommendedName>
</protein>